<dbReference type="PANTHER" id="PTHR23259">
    <property type="entry name" value="RIDDLE"/>
    <property type="match status" value="1"/>
</dbReference>
<keyword evidence="6" id="KW-1185">Reference proteome</keyword>
<dbReference type="GO" id="GO:0030414">
    <property type="term" value="F:peptidase inhibitor activity"/>
    <property type="evidence" value="ECO:0007669"/>
    <property type="project" value="UniProtKB-KW"/>
</dbReference>
<dbReference type="CDD" id="cd19941">
    <property type="entry name" value="TIL"/>
    <property type="match status" value="1"/>
</dbReference>
<feature type="domain" description="TIL" evidence="4">
    <location>
        <begin position="27"/>
        <end position="80"/>
    </location>
</feature>
<dbReference type="FunFam" id="2.10.25.10:FF:000055">
    <property type="entry name" value="alpha-tectorin isoform X1"/>
    <property type="match status" value="1"/>
</dbReference>
<evidence type="ECO:0000313" key="6">
    <source>
        <dbReference type="Proteomes" id="UP000777438"/>
    </source>
</evidence>
<comment type="caution">
    <text evidence="5">The sequence shown here is derived from an EMBL/GenBank/DDBJ whole genome shotgun (WGS) entry which is preliminary data.</text>
</comment>
<feature type="chain" id="PRO_5040105985" description="TIL domain-containing protein" evidence="3">
    <location>
        <begin position="18"/>
        <end position="82"/>
    </location>
</feature>
<dbReference type="EMBL" id="JAGPYM010000004">
    <property type="protein sequence ID" value="KAH6896023.1"/>
    <property type="molecule type" value="Genomic_DNA"/>
</dbReference>
<accession>A0A9P8WB92</accession>
<evidence type="ECO:0000256" key="3">
    <source>
        <dbReference type="SAM" id="SignalP"/>
    </source>
</evidence>
<sequence>MRFSASLFVLFAVGAVASPAGQYKAVCPAGQEWTNCGTACPRKCGDKEPRICTLQCVAGCRCKEGLILNAQGVCIPPNKCPK</sequence>
<dbReference type="Gene3D" id="2.10.25.10">
    <property type="entry name" value="Laminin"/>
    <property type="match status" value="1"/>
</dbReference>
<dbReference type="AlphaFoldDB" id="A0A9P8WB92"/>
<dbReference type="OrthoDB" id="7695409at2759"/>
<dbReference type="InterPro" id="IPR051368">
    <property type="entry name" value="SerProtInhib-TIL_Domain"/>
</dbReference>
<evidence type="ECO:0000313" key="5">
    <source>
        <dbReference type="EMBL" id="KAH6896023.1"/>
    </source>
</evidence>
<gene>
    <name evidence="5" type="ORF">B0T10DRAFT_603584</name>
</gene>
<keyword evidence="1" id="KW-0646">Protease inhibitor</keyword>
<dbReference type="InterPro" id="IPR036084">
    <property type="entry name" value="Ser_inhib-like_sf"/>
</dbReference>
<proteinExistence type="predicted"/>
<protein>
    <recommendedName>
        <fullName evidence="4">TIL domain-containing protein</fullName>
    </recommendedName>
</protein>
<evidence type="ECO:0000259" key="4">
    <source>
        <dbReference type="Pfam" id="PF01826"/>
    </source>
</evidence>
<feature type="signal peptide" evidence="3">
    <location>
        <begin position="1"/>
        <end position="17"/>
    </location>
</feature>
<dbReference type="Pfam" id="PF01826">
    <property type="entry name" value="TIL"/>
    <property type="match status" value="1"/>
</dbReference>
<name>A0A9P8WB92_9HYPO</name>
<evidence type="ECO:0000256" key="2">
    <source>
        <dbReference type="ARBA" id="ARBA00023157"/>
    </source>
</evidence>
<reference evidence="5 6" key="1">
    <citation type="journal article" date="2021" name="Nat. Commun.">
        <title>Genetic determinants of endophytism in the Arabidopsis root mycobiome.</title>
        <authorList>
            <person name="Mesny F."/>
            <person name="Miyauchi S."/>
            <person name="Thiergart T."/>
            <person name="Pickel B."/>
            <person name="Atanasova L."/>
            <person name="Karlsson M."/>
            <person name="Huettel B."/>
            <person name="Barry K.W."/>
            <person name="Haridas S."/>
            <person name="Chen C."/>
            <person name="Bauer D."/>
            <person name="Andreopoulos W."/>
            <person name="Pangilinan J."/>
            <person name="LaButti K."/>
            <person name="Riley R."/>
            <person name="Lipzen A."/>
            <person name="Clum A."/>
            <person name="Drula E."/>
            <person name="Henrissat B."/>
            <person name="Kohler A."/>
            <person name="Grigoriev I.V."/>
            <person name="Martin F.M."/>
            <person name="Hacquard S."/>
        </authorList>
    </citation>
    <scope>NUCLEOTIDE SEQUENCE [LARGE SCALE GENOMIC DNA]</scope>
    <source>
        <strain evidence="5 6">MPI-CAGE-CH-0241</strain>
    </source>
</reference>
<organism evidence="5 6">
    <name type="scientific">Thelonectria olida</name>
    <dbReference type="NCBI Taxonomy" id="1576542"/>
    <lineage>
        <taxon>Eukaryota</taxon>
        <taxon>Fungi</taxon>
        <taxon>Dikarya</taxon>
        <taxon>Ascomycota</taxon>
        <taxon>Pezizomycotina</taxon>
        <taxon>Sordariomycetes</taxon>
        <taxon>Hypocreomycetidae</taxon>
        <taxon>Hypocreales</taxon>
        <taxon>Nectriaceae</taxon>
        <taxon>Thelonectria</taxon>
    </lineage>
</organism>
<dbReference type="PANTHER" id="PTHR23259:SF82">
    <property type="entry name" value="SERINE PROTEASE INHIBITOR 1 PROTEIN"/>
    <property type="match status" value="1"/>
</dbReference>
<keyword evidence="2" id="KW-1015">Disulfide bond</keyword>
<dbReference type="Proteomes" id="UP000777438">
    <property type="component" value="Unassembled WGS sequence"/>
</dbReference>
<dbReference type="InterPro" id="IPR002919">
    <property type="entry name" value="TIL_dom"/>
</dbReference>
<evidence type="ECO:0000256" key="1">
    <source>
        <dbReference type="ARBA" id="ARBA00022690"/>
    </source>
</evidence>
<dbReference type="SUPFAM" id="SSF57567">
    <property type="entry name" value="Serine protease inhibitors"/>
    <property type="match status" value="1"/>
</dbReference>
<keyword evidence="3" id="KW-0732">Signal</keyword>